<evidence type="ECO:0000256" key="1">
    <source>
        <dbReference type="ARBA" id="ARBA00009477"/>
    </source>
</evidence>
<evidence type="ECO:0000313" key="5">
    <source>
        <dbReference type="EMBL" id="PDP44727.1"/>
    </source>
</evidence>
<dbReference type="FunFam" id="2.40.420.20:FF:000006">
    <property type="entry name" value="RND family efflux transporter MFP subunit"/>
    <property type="match status" value="1"/>
</dbReference>
<name>A0A2A6EAK8_TANFO</name>
<dbReference type="Proteomes" id="UP000219259">
    <property type="component" value="Unassembled WGS sequence"/>
</dbReference>
<comment type="caution">
    <text evidence="5">The sequence shown here is derived from an EMBL/GenBank/DDBJ whole genome shotgun (WGS) entry which is preliminary data.</text>
</comment>
<dbReference type="InterPro" id="IPR058627">
    <property type="entry name" value="MdtA-like_C"/>
</dbReference>
<dbReference type="GO" id="GO:0060003">
    <property type="term" value="P:copper ion export"/>
    <property type="evidence" value="ECO:0007669"/>
    <property type="project" value="TreeGrafter"/>
</dbReference>
<dbReference type="SUPFAM" id="SSF111369">
    <property type="entry name" value="HlyD-like secretion proteins"/>
    <property type="match status" value="1"/>
</dbReference>
<comment type="similarity">
    <text evidence="1">Belongs to the membrane fusion protein (MFP) (TC 8.A.1) family.</text>
</comment>
<dbReference type="GO" id="GO:0022857">
    <property type="term" value="F:transmembrane transporter activity"/>
    <property type="evidence" value="ECO:0007669"/>
    <property type="project" value="InterPro"/>
</dbReference>
<protein>
    <submittedName>
        <fullName evidence="5">Efflux transporter periplasmic adaptor subunit</fullName>
    </submittedName>
</protein>
<organism evidence="5 6">
    <name type="scientific">Tannerella forsythia</name>
    <name type="common">Bacteroides forsythus</name>
    <dbReference type="NCBI Taxonomy" id="28112"/>
    <lineage>
        <taxon>Bacteria</taxon>
        <taxon>Pseudomonadati</taxon>
        <taxon>Bacteroidota</taxon>
        <taxon>Bacteroidia</taxon>
        <taxon>Bacteroidales</taxon>
        <taxon>Tannerellaceae</taxon>
        <taxon>Tannerella</taxon>
    </lineage>
</organism>
<evidence type="ECO:0000259" key="4">
    <source>
        <dbReference type="Pfam" id="PF25967"/>
    </source>
</evidence>
<accession>A0A2A6EAK8</accession>
<reference evidence="5 6" key="1">
    <citation type="submission" date="2017-09" db="EMBL/GenBank/DDBJ databases">
        <title>Phase variable restriction modification systems are present in the genome sequences of periodontal pathogens Prevotella intermedia, Tannerella forsythia and Porphyromonas gingivalis.</title>
        <authorList>
            <person name="Haigh R.D."/>
            <person name="Crawford L."/>
            <person name="Ralph J."/>
            <person name="Wanford J."/>
            <person name="Vartoukian S.R."/>
            <person name="Hijazib K."/>
            <person name="Wade W."/>
            <person name="Oggioni M.R."/>
        </authorList>
    </citation>
    <scope>NUCLEOTIDE SEQUENCE [LARGE SCALE GENOMIC DNA]</scope>
    <source>
        <strain evidence="5 6">WW11663</strain>
    </source>
</reference>
<dbReference type="NCBIfam" id="TIGR01730">
    <property type="entry name" value="RND_mfp"/>
    <property type="match status" value="1"/>
</dbReference>
<dbReference type="Gene3D" id="1.10.287.470">
    <property type="entry name" value="Helix hairpin bin"/>
    <property type="match status" value="1"/>
</dbReference>
<dbReference type="GO" id="GO:0015679">
    <property type="term" value="P:plasma membrane copper ion transport"/>
    <property type="evidence" value="ECO:0007669"/>
    <property type="project" value="TreeGrafter"/>
</dbReference>
<gene>
    <name evidence="5" type="ORF">CLI86_02300</name>
</gene>
<dbReference type="PANTHER" id="PTHR30097">
    <property type="entry name" value="CATION EFFLUX SYSTEM PROTEIN CUSB"/>
    <property type="match status" value="1"/>
</dbReference>
<dbReference type="InterPro" id="IPR006143">
    <property type="entry name" value="RND_pump_MFP"/>
</dbReference>
<dbReference type="GO" id="GO:0030313">
    <property type="term" value="C:cell envelope"/>
    <property type="evidence" value="ECO:0007669"/>
    <property type="project" value="TreeGrafter"/>
</dbReference>
<dbReference type="Gene3D" id="2.40.30.170">
    <property type="match status" value="1"/>
</dbReference>
<feature type="compositionally biased region" description="Basic and acidic residues" evidence="3">
    <location>
        <begin position="48"/>
        <end position="63"/>
    </location>
</feature>
<dbReference type="PROSITE" id="PS51257">
    <property type="entry name" value="PROKAR_LIPOPROTEIN"/>
    <property type="match status" value="1"/>
</dbReference>
<dbReference type="EMBL" id="NSLJ01000004">
    <property type="protein sequence ID" value="PDP44727.1"/>
    <property type="molecule type" value="Genomic_DNA"/>
</dbReference>
<evidence type="ECO:0000256" key="3">
    <source>
        <dbReference type="SAM" id="MobiDB-lite"/>
    </source>
</evidence>
<evidence type="ECO:0000256" key="2">
    <source>
        <dbReference type="ARBA" id="ARBA00022448"/>
    </source>
</evidence>
<dbReference type="RefSeq" id="WP_097530877.1">
    <property type="nucleotide sequence ID" value="NZ_NSLJ01000004.1"/>
</dbReference>
<keyword evidence="2" id="KW-0813">Transport</keyword>
<dbReference type="InterPro" id="IPR051909">
    <property type="entry name" value="MFP_Cation_Efflux"/>
</dbReference>
<proteinExistence type="inferred from homology"/>
<feature type="region of interest" description="Disordered" evidence="3">
    <location>
        <begin position="24"/>
        <end position="63"/>
    </location>
</feature>
<dbReference type="PANTHER" id="PTHR30097:SF4">
    <property type="entry name" value="SLR6042 PROTEIN"/>
    <property type="match status" value="1"/>
</dbReference>
<dbReference type="Pfam" id="PF25967">
    <property type="entry name" value="RND-MFP_C"/>
    <property type="match status" value="1"/>
</dbReference>
<feature type="domain" description="Multidrug resistance protein MdtA-like C-terminal permuted SH3" evidence="4">
    <location>
        <begin position="333"/>
        <end position="392"/>
    </location>
</feature>
<evidence type="ECO:0000313" key="6">
    <source>
        <dbReference type="Proteomes" id="UP000219259"/>
    </source>
</evidence>
<dbReference type="Gene3D" id="2.40.420.20">
    <property type="match status" value="1"/>
</dbReference>
<dbReference type="Gene3D" id="2.40.50.100">
    <property type="match status" value="1"/>
</dbReference>
<sequence>MKHRSFILLWAVCACILAGCGGSSTQKDEHQHAHDEHSHHDHKHEHDHKHDHDHEGEEHDHDYKEDTHEAIDNEIIFTAEQAKAVGLEVSTAEPGLFCQVIKAGGQILSAQGDEVTIAATSNGILSFSGSAVEGVAVRAGEAIASISAKDIANGDPVAQARITYETAEKEFRRAEELVKDQIISTQEFEQVRLRYETAKTAYRAFAGKAGAHGVRLTTPIAGYLKNRFVNQGEFVAVGQPVATVSQNRRLQLRAEVPEKYFRDLQHIGNANFKVSYSDRIYKLSELKGRLLSFGKSAGQASFYVPVTFEFDNIGDIMPGAYAEVYLLSTPRPDVITLPIKAVTEEQGVHFVYVQLDEEGYVKREVTLGADDGERVQILSGIHVGDRVVTQGVYQLKLAANASVIPEGHSHSHSH</sequence>
<feature type="compositionally biased region" description="Basic and acidic residues" evidence="3">
    <location>
        <begin position="26"/>
        <end position="39"/>
    </location>
</feature>
<dbReference type="GO" id="GO:0016020">
    <property type="term" value="C:membrane"/>
    <property type="evidence" value="ECO:0007669"/>
    <property type="project" value="InterPro"/>
</dbReference>
<dbReference type="AlphaFoldDB" id="A0A2A6EAK8"/>